<dbReference type="Proteomes" id="UP001519363">
    <property type="component" value="Unassembled WGS sequence"/>
</dbReference>
<dbReference type="RefSeq" id="WP_086783398.1">
    <property type="nucleotide sequence ID" value="NZ_JAGIOO010000001.1"/>
</dbReference>
<keyword evidence="1" id="KW-1133">Transmembrane helix</keyword>
<gene>
    <name evidence="2" type="ORF">JOF53_003373</name>
</gene>
<reference evidence="2 3" key="1">
    <citation type="submission" date="2021-03" db="EMBL/GenBank/DDBJ databases">
        <title>Sequencing the genomes of 1000 actinobacteria strains.</title>
        <authorList>
            <person name="Klenk H.-P."/>
        </authorList>
    </citation>
    <scope>NUCLEOTIDE SEQUENCE [LARGE SCALE GENOMIC DNA]</scope>
    <source>
        <strain evidence="2 3">DSM 44580</strain>
    </source>
</reference>
<feature type="transmembrane region" description="Helical" evidence="1">
    <location>
        <begin position="248"/>
        <end position="270"/>
    </location>
</feature>
<feature type="transmembrane region" description="Helical" evidence="1">
    <location>
        <begin position="21"/>
        <end position="43"/>
    </location>
</feature>
<protein>
    <submittedName>
        <fullName evidence="2">ABC-2 type transport system permease protein</fullName>
    </submittedName>
</protein>
<keyword evidence="3" id="KW-1185">Reference proteome</keyword>
<evidence type="ECO:0000256" key="1">
    <source>
        <dbReference type="SAM" id="Phobius"/>
    </source>
</evidence>
<evidence type="ECO:0000313" key="3">
    <source>
        <dbReference type="Proteomes" id="UP001519363"/>
    </source>
</evidence>
<keyword evidence="1" id="KW-0812">Transmembrane</keyword>
<accession>A0ABS5ADU8</accession>
<keyword evidence="1" id="KW-0472">Membrane</keyword>
<comment type="caution">
    <text evidence="2">The sequence shown here is derived from an EMBL/GenBank/DDBJ whole genome shotgun (WGS) entry which is preliminary data.</text>
</comment>
<feature type="transmembrane region" description="Helical" evidence="1">
    <location>
        <begin position="179"/>
        <end position="197"/>
    </location>
</feature>
<dbReference type="EMBL" id="JAGIOO010000001">
    <property type="protein sequence ID" value="MBP2474501.1"/>
    <property type="molecule type" value="Genomic_DNA"/>
</dbReference>
<proteinExistence type="predicted"/>
<organism evidence="2 3">
    <name type="scientific">Crossiella equi</name>
    <dbReference type="NCBI Taxonomy" id="130796"/>
    <lineage>
        <taxon>Bacteria</taxon>
        <taxon>Bacillati</taxon>
        <taxon>Actinomycetota</taxon>
        <taxon>Actinomycetes</taxon>
        <taxon>Pseudonocardiales</taxon>
        <taxon>Pseudonocardiaceae</taxon>
        <taxon>Crossiella</taxon>
    </lineage>
</organism>
<sequence>MGALIRSEFRKVLTTNVWWALLIPAAIVTMLTVLGGGLLGFIFDSLVAQFEEFSDVSLPVALIAFASGLNIGTIFAAIFGGLSMAGEFQHRTITTTYLTAPNRTATLLAKMAVYGVFGLGYGLVNVVFGTVGALVGQGVDKFPDVGEWLAVSGLGLLVTVLWTLLGVGLGALVRSQIGVVLIVPLSSFVEFLLGAVLSTQNAEEVTAFFPNSSASNALSGLAGQFFLDDLNPGLRSLLNTSQLIAGPAWWLTLLVFVAYAALIVFLGRLASQRRDVA</sequence>
<evidence type="ECO:0000313" key="2">
    <source>
        <dbReference type="EMBL" id="MBP2474501.1"/>
    </source>
</evidence>
<feature type="transmembrane region" description="Helical" evidence="1">
    <location>
        <begin position="63"/>
        <end position="86"/>
    </location>
</feature>
<feature type="transmembrane region" description="Helical" evidence="1">
    <location>
        <begin position="107"/>
        <end position="128"/>
    </location>
</feature>
<feature type="transmembrane region" description="Helical" evidence="1">
    <location>
        <begin position="148"/>
        <end position="172"/>
    </location>
</feature>
<name>A0ABS5ADU8_9PSEU</name>